<dbReference type="OrthoDB" id="270022at2157"/>
<organism evidence="1 2">
    <name type="scientific">Halarchaeum acidiphilum MH1-52-1</name>
    <dbReference type="NCBI Taxonomy" id="1261545"/>
    <lineage>
        <taxon>Archaea</taxon>
        <taxon>Methanobacteriati</taxon>
        <taxon>Methanobacteriota</taxon>
        <taxon>Stenosarchaea group</taxon>
        <taxon>Halobacteria</taxon>
        <taxon>Halobacteriales</taxon>
        <taxon>Halobacteriaceae</taxon>
    </lineage>
</organism>
<comment type="caution">
    <text evidence="1">The sequence shown here is derived from an EMBL/GenBank/DDBJ whole genome shotgun (WGS) entry which is preliminary data.</text>
</comment>
<dbReference type="RefSeq" id="WP_021779778.1">
    <property type="nucleotide sequence ID" value="NZ_BATA01000010.1"/>
</dbReference>
<dbReference type="AlphaFoldDB" id="U2YDV6"/>
<protein>
    <submittedName>
        <fullName evidence="1">Uncharacterized protein</fullName>
    </submittedName>
</protein>
<dbReference type="Proteomes" id="UP000016986">
    <property type="component" value="Unassembled WGS sequence"/>
</dbReference>
<keyword evidence="2" id="KW-1185">Reference proteome</keyword>
<proteinExistence type="predicted"/>
<accession>U2YDV6</accession>
<reference evidence="1 2" key="1">
    <citation type="submission" date="2013-09" db="EMBL/GenBank/DDBJ databases">
        <title>Whole genome sequencing of Halarchaeum acidiphilum strain MH1-52-1.</title>
        <authorList>
            <person name="Shimane Y."/>
            <person name="Minegishi H."/>
            <person name="Nishi S."/>
            <person name="Echigo A."/>
            <person name="Shuto A."/>
            <person name="Konishi M."/>
            <person name="Ito T."/>
            <person name="Ohkuma M."/>
            <person name="Ohta Y."/>
            <person name="Nagano Y."/>
            <person name="Tsubouchi T."/>
            <person name="Mori K."/>
            <person name="Usui K."/>
            <person name="Kamekura M."/>
            <person name="Usami R."/>
            <person name="Takaki Y."/>
            <person name="Hatada Y."/>
        </authorList>
    </citation>
    <scope>NUCLEOTIDE SEQUENCE [LARGE SCALE GENOMIC DNA]</scope>
    <source>
        <strain evidence="1 2">JCM 16109</strain>
    </source>
</reference>
<evidence type="ECO:0000313" key="2">
    <source>
        <dbReference type="Proteomes" id="UP000016986"/>
    </source>
</evidence>
<gene>
    <name evidence="1" type="ORF">MBEHAL_0636</name>
</gene>
<sequence length="194" mass="20541">MDESVRAGVAAFDSGEYAAARDVWREAGGDIADDLGDAAAVIVRGRAASVDGLAADVRAAGEALSGFDGKRGVSVADLRGYLETAADDPAVLERRRPPALTVDGEPIALDDLAIEEVFALAPALADAVGGERERIEKAVEYARADLDESGTSAFVTLCYDVVTDPEARPIAYQRLVERVDRRETRETDVEGLFG</sequence>
<evidence type="ECO:0000313" key="1">
    <source>
        <dbReference type="EMBL" id="GAD51876.1"/>
    </source>
</evidence>
<name>U2YDV6_9EURY</name>
<dbReference type="EMBL" id="BATA01000010">
    <property type="protein sequence ID" value="GAD51876.1"/>
    <property type="molecule type" value="Genomic_DNA"/>
</dbReference>
<dbReference type="eggNOG" id="arCOG09205">
    <property type="taxonomic scope" value="Archaea"/>
</dbReference>